<dbReference type="Proteomes" id="UP000593565">
    <property type="component" value="Unassembled WGS sequence"/>
</dbReference>
<dbReference type="AlphaFoldDB" id="A0A7J5ZUU6"/>
<keyword evidence="2" id="KW-1185">Reference proteome</keyword>
<name>A0A7J5ZUU6_AMEME</name>
<protein>
    <submittedName>
        <fullName evidence="1">Uncharacterized protein</fullName>
    </submittedName>
</protein>
<evidence type="ECO:0000313" key="2">
    <source>
        <dbReference type="Proteomes" id="UP000593565"/>
    </source>
</evidence>
<sequence length="86" mass="9691">MNSTSDKGLGDTDTSKVLNIPFGLEWHEQVENGHCQMLVSLDPKSYRSLFLAQAGTGGCDFLEKHKNDTDANQDKRECTLKSKRRF</sequence>
<organism evidence="1 2">
    <name type="scientific">Ameiurus melas</name>
    <name type="common">Black bullhead</name>
    <name type="synonym">Silurus melas</name>
    <dbReference type="NCBI Taxonomy" id="219545"/>
    <lineage>
        <taxon>Eukaryota</taxon>
        <taxon>Metazoa</taxon>
        <taxon>Chordata</taxon>
        <taxon>Craniata</taxon>
        <taxon>Vertebrata</taxon>
        <taxon>Euteleostomi</taxon>
        <taxon>Actinopterygii</taxon>
        <taxon>Neopterygii</taxon>
        <taxon>Teleostei</taxon>
        <taxon>Ostariophysi</taxon>
        <taxon>Siluriformes</taxon>
        <taxon>Ictaluridae</taxon>
        <taxon>Ameiurus</taxon>
    </lineage>
</organism>
<gene>
    <name evidence="1" type="ORF">AMELA_G00239170</name>
</gene>
<comment type="caution">
    <text evidence="1">The sequence shown here is derived from an EMBL/GenBank/DDBJ whole genome shotgun (WGS) entry which is preliminary data.</text>
</comment>
<proteinExistence type="predicted"/>
<dbReference type="EMBL" id="JAAGNN010000022">
    <property type="protein sequence ID" value="KAF4074422.1"/>
    <property type="molecule type" value="Genomic_DNA"/>
</dbReference>
<accession>A0A7J5ZUU6</accession>
<reference evidence="1 2" key="1">
    <citation type="submission" date="2020-02" db="EMBL/GenBank/DDBJ databases">
        <title>A chromosome-scale genome assembly of the black bullhead catfish (Ameiurus melas).</title>
        <authorList>
            <person name="Wen M."/>
            <person name="Zham M."/>
            <person name="Cabau C."/>
            <person name="Klopp C."/>
            <person name="Donnadieu C."/>
            <person name="Roques C."/>
            <person name="Bouchez O."/>
            <person name="Lampietro C."/>
            <person name="Jouanno E."/>
            <person name="Herpin A."/>
            <person name="Louis A."/>
            <person name="Berthelot C."/>
            <person name="Parey E."/>
            <person name="Roest-Crollius H."/>
            <person name="Braasch I."/>
            <person name="Postlethwait J."/>
            <person name="Robinson-Rechavi M."/>
            <person name="Echchiki A."/>
            <person name="Begum T."/>
            <person name="Montfort J."/>
            <person name="Schartl M."/>
            <person name="Bobe J."/>
            <person name="Guiguen Y."/>
        </authorList>
    </citation>
    <scope>NUCLEOTIDE SEQUENCE [LARGE SCALE GENOMIC DNA]</scope>
    <source>
        <strain evidence="1">M_S1</strain>
        <tissue evidence="1">Blood</tissue>
    </source>
</reference>
<evidence type="ECO:0000313" key="1">
    <source>
        <dbReference type="EMBL" id="KAF4074422.1"/>
    </source>
</evidence>